<feature type="region of interest" description="Disordered" evidence="1">
    <location>
        <begin position="1"/>
        <end position="39"/>
    </location>
</feature>
<reference evidence="2 3" key="1">
    <citation type="submission" date="2020-09" db="EMBL/GenBank/DDBJ databases">
        <title>De no assembly of potato wild relative species, Solanum commersonii.</title>
        <authorList>
            <person name="Cho K."/>
        </authorList>
    </citation>
    <scope>NUCLEOTIDE SEQUENCE [LARGE SCALE GENOMIC DNA]</scope>
    <source>
        <strain evidence="2">LZ3.2</strain>
        <tissue evidence="2">Leaf</tissue>
    </source>
</reference>
<comment type="caution">
    <text evidence="2">The sequence shown here is derived from an EMBL/GenBank/DDBJ whole genome shotgun (WGS) entry which is preliminary data.</text>
</comment>
<gene>
    <name evidence="2" type="ORF">H5410_048881</name>
</gene>
<proteinExistence type="predicted"/>
<dbReference type="AlphaFoldDB" id="A0A9J5XLT9"/>
<accession>A0A9J5XLT9</accession>
<evidence type="ECO:0000313" key="2">
    <source>
        <dbReference type="EMBL" id="KAG5588447.1"/>
    </source>
</evidence>
<organism evidence="2 3">
    <name type="scientific">Solanum commersonii</name>
    <name type="common">Commerson's wild potato</name>
    <name type="synonym">Commerson's nightshade</name>
    <dbReference type="NCBI Taxonomy" id="4109"/>
    <lineage>
        <taxon>Eukaryota</taxon>
        <taxon>Viridiplantae</taxon>
        <taxon>Streptophyta</taxon>
        <taxon>Embryophyta</taxon>
        <taxon>Tracheophyta</taxon>
        <taxon>Spermatophyta</taxon>
        <taxon>Magnoliopsida</taxon>
        <taxon>eudicotyledons</taxon>
        <taxon>Gunneridae</taxon>
        <taxon>Pentapetalae</taxon>
        <taxon>asterids</taxon>
        <taxon>lamiids</taxon>
        <taxon>Solanales</taxon>
        <taxon>Solanaceae</taxon>
        <taxon>Solanoideae</taxon>
        <taxon>Solaneae</taxon>
        <taxon>Solanum</taxon>
    </lineage>
</organism>
<evidence type="ECO:0000313" key="3">
    <source>
        <dbReference type="Proteomes" id="UP000824120"/>
    </source>
</evidence>
<dbReference type="EMBL" id="JACXVP010000009">
    <property type="protein sequence ID" value="KAG5588447.1"/>
    <property type="molecule type" value="Genomic_DNA"/>
</dbReference>
<sequence>MNKLVKDMSQWCSTASQEKRKPNESFLPKSSTASFPSGVPTKSLCPCLNLSCADSSLLMPHPCWILQTSTTFGESDTHLLTFLKSPSNIGLHWRTPPREGFSYFETRCTAG</sequence>
<keyword evidence="3" id="KW-1185">Reference proteome</keyword>
<evidence type="ECO:0000256" key="1">
    <source>
        <dbReference type="SAM" id="MobiDB-lite"/>
    </source>
</evidence>
<protein>
    <submittedName>
        <fullName evidence="2">Uncharacterized protein</fullName>
    </submittedName>
</protein>
<name>A0A9J5XLT9_SOLCO</name>
<dbReference type="Proteomes" id="UP000824120">
    <property type="component" value="Chromosome 9"/>
</dbReference>
<dbReference type="OrthoDB" id="1263665at2759"/>